<sequence length="169" mass="19465">MQINPVTWEDLAQDRPAWIRSTKTRSAIYEANRVAAAKAKIVERKSPAPRTNTVDAQALPGWTSSDAMHQQSDNSNFFVEFCRPSFKLPHPHSWHQFMVIKLSLTYCMAEKLCQAYHRSRSNHGTSNLDYLESFSRTAPEPQPWPQILHSFWTTGVPFRAQTTMWISID</sequence>
<name>A0A183SX55_SCHSO</name>
<reference evidence="3" key="1">
    <citation type="submission" date="2016-06" db="UniProtKB">
        <authorList>
            <consortium name="WormBaseParasite"/>
        </authorList>
    </citation>
    <scope>IDENTIFICATION</scope>
</reference>
<organism evidence="3">
    <name type="scientific">Schistocephalus solidus</name>
    <name type="common">Tapeworm</name>
    <dbReference type="NCBI Taxonomy" id="70667"/>
    <lineage>
        <taxon>Eukaryota</taxon>
        <taxon>Metazoa</taxon>
        <taxon>Spiralia</taxon>
        <taxon>Lophotrochozoa</taxon>
        <taxon>Platyhelminthes</taxon>
        <taxon>Cestoda</taxon>
        <taxon>Eucestoda</taxon>
        <taxon>Diphyllobothriidea</taxon>
        <taxon>Diphyllobothriidae</taxon>
        <taxon>Schistocephalus</taxon>
    </lineage>
</organism>
<dbReference type="Proteomes" id="UP000275846">
    <property type="component" value="Unassembled WGS sequence"/>
</dbReference>
<keyword evidence="2" id="KW-1185">Reference proteome</keyword>
<reference evidence="1 2" key="2">
    <citation type="submission" date="2018-11" db="EMBL/GenBank/DDBJ databases">
        <authorList>
            <consortium name="Pathogen Informatics"/>
        </authorList>
    </citation>
    <scope>NUCLEOTIDE SEQUENCE [LARGE SCALE GENOMIC DNA]</scope>
    <source>
        <strain evidence="1 2">NST_G2</strain>
    </source>
</reference>
<dbReference type="AlphaFoldDB" id="A0A183SX55"/>
<protein>
    <submittedName>
        <fullName evidence="3">KRR-R motif-containing protein 1</fullName>
    </submittedName>
</protein>
<evidence type="ECO:0000313" key="3">
    <source>
        <dbReference type="WBParaSite" id="SSLN_0000914401-mRNA-1"/>
    </source>
</evidence>
<accession>A0A183SX55</accession>
<evidence type="ECO:0000313" key="1">
    <source>
        <dbReference type="EMBL" id="VDL95188.1"/>
    </source>
</evidence>
<evidence type="ECO:0000313" key="2">
    <source>
        <dbReference type="Proteomes" id="UP000275846"/>
    </source>
</evidence>
<dbReference type="WBParaSite" id="SSLN_0000914401-mRNA-1">
    <property type="protein sequence ID" value="SSLN_0000914401-mRNA-1"/>
    <property type="gene ID" value="SSLN_0000914401"/>
</dbReference>
<dbReference type="EMBL" id="UYSU01034863">
    <property type="protein sequence ID" value="VDL95188.1"/>
    <property type="molecule type" value="Genomic_DNA"/>
</dbReference>
<proteinExistence type="predicted"/>
<gene>
    <name evidence="1" type="ORF">SSLN_LOCUS8803</name>
</gene>